<sequence length="117" mass="13813">MRLQKDEAFTLALCYYTRDEWLNCQGVKNSGLACQNGHLNVFIFFILNKQLPCFRQVLMEYRTHIFFSFSRPKFLMGFTLRPESDRIVQFVGHSLRTFSQQASGCFDFSLTFEVLHH</sequence>
<evidence type="ECO:0000313" key="2">
    <source>
        <dbReference type="Proteomes" id="UP000271974"/>
    </source>
</evidence>
<keyword evidence="2" id="KW-1185">Reference proteome</keyword>
<dbReference type="EMBL" id="RQTK01000275">
    <property type="protein sequence ID" value="RUS82714.1"/>
    <property type="molecule type" value="Genomic_DNA"/>
</dbReference>
<evidence type="ECO:0000313" key="1">
    <source>
        <dbReference type="EMBL" id="RUS82714.1"/>
    </source>
</evidence>
<reference evidence="1 2" key="1">
    <citation type="submission" date="2019-01" db="EMBL/GenBank/DDBJ databases">
        <title>A draft genome assembly of the solar-powered sea slug Elysia chlorotica.</title>
        <authorList>
            <person name="Cai H."/>
            <person name="Li Q."/>
            <person name="Fang X."/>
            <person name="Li J."/>
            <person name="Curtis N.E."/>
            <person name="Altenburger A."/>
            <person name="Shibata T."/>
            <person name="Feng M."/>
            <person name="Maeda T."/>
            <person name="Schwartz J.A."/>
            <person name="Shigenobu S."/>
            <person name="Lundholm N."/>
            <person name="Nishiyama T."/>
            <person name="Yang H."/>
            <person name="Hasebe M."/>
            <person name="Li S."/>
            <person name="Pierce S.K."/>
            <person name="Wang J."/>
        </authorList>
    </citation>
    <scope>NUCLEOTIDE SEQUENCE [LARGE SCALE GENOMIC DNA]</scope>
    <source>
        <strain evidence="1">EC2010</strain>
        <tissue evidence="1">Whole organism of an adult</tissue>
    </source>
</reference>
<dbReference type="AlphaFoldDB" id="A0A433TMC8"/>
<gene>
    <name evidence="1" type="ORF">EGW08_009551</name>
</gene>
<accession>A0A433TMC8</accession>
<dbReference type="Proteomes" id="UP000271974">
    <property type="component" value="Unassembled WGS sequence"/>
</dbReference>
<proteinExistence type="predicted"/>
<protein>
    <submittedName>
        <fullName evidence="1">Uncharacterized protein</fullName>
    </submittedName>
</protein>
<comment type="caution">
    <text evidence="1">The sequence shown here is derived from an EMBL/GenBank/DDBJ whole genome shotgun (WGS) entry which is preliminary data.</text>
</comment>
<organism evidence="1 2">
    <name type="scientific">Elysia chlorotica</name>
    <name type="common">Eastern emerald elysia</name>
    <name type="synonym">Sea slug</name>
    <dbReference type="NCBI Taxonomy" id="188477"/>
    <lineage>
        <taxon>Eukaryota</taxon>
        <taxon>Metazoa</taxon>
        <taxon>Spiralia</taxon>
        <taxon>Lophotrochozoa</taxon>
        <taxon>Mollusca</taxon>
        <taxon>Gastropoda</taxon>
        <taxon>Heterobranchia</taxon>
        <taxon>Euthyneura</taxon>
        <taxon>Panpulmonata</taxon>
        <taxon>Sacoglossa</taxon>
        <taxon>Placobranchoidea</taxon>
        <taxon>Plakobranchidae</taxon>
        <taxon>Elysia</taxon>
    </lineage>
</organism>
<name>A0A433TMC8_ELYCH</name>